<reference evidence="3" key="1">
    <citation type="journal article" date="2019" name="Int. J. Syst. Evol. Microbiol.">
        <title>The Global Catalogue of Microorganisms (GCM) 10K type strain sequencing project: providing services to taxonomists for standard genome sequencing and annotation.</title>
        <authorList>
            <consortium name="The Broad Institute Genomics Platform"/>
            <consortium name="The Broad Institute Genome Sequencing Center for Infectious Disease"/>
            <person name="Wu L."/>
            <person name="Ma J."/>
        </authorList>
    </citation>
    <scope>NUCLEOTIDE SEQUENCE [LARGE SCALE GENOMIC DNA]</scope>
    <source>
        <strain evidence="3">JCM 16949</strain>
    </source>
</reference>
<evidence type="ECO:0008006" key="4">
    <source>
        <dbReference type="Google" id="ProtNLM"/>
    </source>
</evidence>
<dbReference type="Proteomes" id="UP001501004">
    <property type="component" value="Unassembled WGS sequence"/>
</dbReference>
<keyword evidence="3" id="KW-1185">Reference proteome</keyword>
<gene>
    <name evidence="2" type="ORF">GCM10022239_12270</name>
</gene>
<keyword evidence="1" id="KW-0472">Membrane</keyword>
<evidence type="ECO:0000256" key="1">
    <source>
        <dbReference type="SAM" id="Phobius"/>
    </source>
</evidence>
<evidence type="ECO:0000313" key="3">
    <source>
        <dbReference type="Proteomes" id="UP001501004"/>
    </source>
</evidence>
<comment type="caution">
    <text evidence="2">The sequence shown here is derived from an EMBL/GenBank/DDBJ whole genome shotgun (WGS) entry which is preliminary data.</text>
</comment>
<protein>
    <recommendedName>
        <fullName evidence="4">Integral membrane protein</fullName>
    </recommendedName>
</protein>
<feature type="transmembrane region" description="Helical" evidence="1">
    <location>
        <begin position="6"/>
        <end position="25"/>
    </location>
</feature>
<accession>A0ABP7FKG8</accession>
<sequence>MDILLGIILILHFIGLASLLGGVLVQVKDAIAGKGRIVAAMIHGALTQLVTGVALVGLIQMGGGEINNTKIAVKLAIVLIITVLVFLFRKKNPVVSWAIWVIGALTIANIAIAVLWH</sequence>
<proteinExistence type="predicted"/>
<feature type="transmembrane region" description="Helical" evidence="1">
    <location>
        <begin position="37"/>
        <end position="59"/>
    </location>
</feature>
<keyword evidence="1" id="KW-1133">Transmembrane helix</keyword>
<dbReference type="RefSeq" id="WP_344754804.1">
    <property type="nucleotide sequence ID" value="NZ_BAABAE010000003.1"/>
</dbReference>
<feature type="transmembrane region" description="Helical" evidence="1">
    <location>
        <begin position="95"/>
        <end position="116"/>
    </location>
</feature>
<keyword evidence="1" id="KW-0812">Transmembrane</keyword>
<name>A0ABP7FKG8_9MICO</name>
<evidence type="ECO:0000313" key="2">
    <source>
        <dbReference type="EMBL" id="GAA3738188.1"/>
    </source>
</evidence>
<organism evidence="2 3">
    <name type="scientific">Leifsonella bigeumensis</name>
    <dbReference type="NCBI Taxonomy" id="433643"/>
    <lineage>
        <taxon>Bacteria</taxon>
        <taxon>Bacillati</taxon>
        <taxon>Actinomycetota</taxon>
        <taxon>Actinomycetes</taxon>
        <taxon>Micrococcales</taxon>
        <taxon>Microbacteriaceae</taxon>
        <taxon>Leifsonella</taxon>
    </lineage>
</organism>
<dbReference type="EMBL" id="BAABAE010000003">
    <property type="protein sequence ID" value="GAA3738188.1"/>
    <property type="molecule type" value="Genomic_DNA"/>
</dbReference>
<feature type="transmembrane region" description="Helical" evidence="1">
    <location>
        <begin position="71"/>
        <end position="88"/>
    </location>
</feature>